<dbReference type="Proteomes" id="UP000259273">
    <property type="component" value="Unassembled WGS sequence"/>
</dbReference>
<sequence>MAIKPYRENAVPSWKLVMPNMSMKVGRKMRARTKGSRKMASPAMMRAASARKPEFSGTLSLLVSMTEITAPLGIHPANHGGSHQKPGSAAQKSGCTQAADTG</sequence>
<accession>A0A3C1KJH1</accession>
<proteinExistence type="predicted"/>
<organism evidence="2 3">
    <name type="scientific">Haliea salexigens</name>
    <dbReference type="NCBI Taxonomy" id="287487"/>
    <lineage>
        <taxon>Bacteria</taxon>
        <taxon>Pseudomonadati</taxon>
        <taxon>Pseudomonadota</taxon>
        <taxon>Gammaproteobacteria</taxon>
        <taxon>Cellvibrionales</taxon>
        <taxon>Halieaceae</taxon>
        <taxon>Haliea</taxon>
    </lineage>
</organism>
<feature type="compositionally biased region" description="Low complexity" evidence="1">
    <location>
        <begin position="38"/>
        <end position="50"/>
    </location>
</feature>
<feature type="compositionally biased region" description="Polar residues" evidence="1">
    <location>
        <begin position="90"/>
        <end position="102"/>
    </location>
</feature>
<evidence type="ECO:0000313" key="2">
    <source>
        <dbReference type="EMBL" id="HAN26822.1"/>
    </source>
</evidence>
<protein>
    <submittedName>
        <fullName evidence="2">Uncharacterized protein</fullName>
    </submittedName>
</protein>
<reference evidence="2 3" key="1">
    <citation type="journal article" date="2018" name="Nat. Biotechnol.">
        <title>A standardized bacterial taxonomy based on genome phylogeny substantially revises the tree of life.</title>
        <authorList>
            <person name="Parks D.H."/>
            <person name="Chuvochina M."/>
            <person name="Waite D.W."/>
            <person name="Rinke C."/>
            <person name="Skarshewski A."/>
            <person name="Chaumeil P.A."/>
            <person name="Hugenholtz P."/>
        </authorList>
    </citation>
    <scope>NUCLEOTIDE SEQUENCE [LARGE SCALE GENOMIC DNA]</scope>
    <source>
        <strain evidence="2">UBA9158</strain>
    </source>
</reference>
<feature type="compositionally biased region" description="Basic residues" evidence="1">
    <location>
        <begin position="25"/>
        <end position="37"/>
    </location>
</feature>
<evidence type="ECO:0000313" key="3">
    <source>
        <dbReference type="Proteomes" id="UP000259273"/>
    </source>
</evidence>
<evidence type="ECO:0000256" key="1">
    <source>
        <dbReference type="SAM" id="MobiDB-lite"/>
    </source>
</evidence>
<dbReference type="AlphaFoldDB" id="A0A3C1KJH1"/>
<feature type="non-terminal residue" evidence="2">
    <location>
        <position position="102"/>
    </location>
</feature>
<gene>
    <name evidence="2" type="ORF">DCP75_03710</name>
</gene>
<comment type="caution">
    <text evidence="2">The sequence shown here is derived from an EMBL/GenBank/DDBJ whole genome shotgun (WGS) entry which is preliminary data.</text>
</comment>
<feature type="region of interest" description="Disordered" evidence="1">
    <location>
        <begin position="25"/>
        <end position="51"/>
    </location>
</feature>
<dbReference type="EMBL" id="DMND01000060">
    <property type="protein sequence ID" value="HAN26822.1"/>
    <property type="molecule type" value="Genomic_DNA"/>
</dbReference>
<name>A0A3C1KJH1_9GAMM</name>
<feature type="region of interest" description="Disordered" evidence="1">
    <location>
        <begin position="72"/>
        <end position="102"/>
    </location>
</feature>